<dbReference type="GO" id="GO:0003678">
    <property type="term" value="F:DNA helicase activity"/>
    <property type="evidence" value="ECO:0007669"/>
    <property type="project" value="InterPro"/>
</dbReference>
<keyword evidence="12" id="KW-0378">Hydrolase</keyword>
<keyword evidence="10" id="KW-0227">DNA damage</keyword>
<dbReference type="PROSITE" id="PS50089">
    <property type="entry name" value="ZF_RING_2"/>
    <property type="match status" value="1"/>
</dbReference>
<keyword evidence="18" id="KW-0411">Iron-sulfur</keyword>
<evidence type="ECO:0000256" key="10">
    <source>
        <dbReference type="ARBA" id="ARBA00022763"/>
    </source>
</evidence>
<dbReference type="GO" id="GO:0005634">
    <property type="term" value="C:nucleus"/>
    <property type="evidence" value="ECO:0007669"/>
    <property type="project" value="UniProtKB-SubCell"/>
</dbReference>
<keyword evidence="16" id="KW-0460">Magnesium</keyword>
<dbReference type="InterPro" id="IPR036900">
    <property type="entry name" value="A-D-PHexomutase_C_sf"/>
</dbReference>
<evidence type="ECO:0000256" key="6">
    <source>
        <dbReference type="ARBA" id="ARBA00012731"/>
    </source>
</evidence>
<dbReference type="Pfam" id="PF13307">
    <property type="entry name" value="Helicase_C_2"/>
    <property type="match status" value="1"/>
</dbReference>
<comment type="subcellular location">
    <subcellularLocation>
        <location evidence="3">Nucleus</location>
    </subcellularLocation>
</comment>
<dbReference type="PROSITE" id="PS51193">
    <property type="entry name" value="HELICASE_ATP_BIND_2"/>
    <property type="match status" value="1"/>
</dbReference>
<dbReference type="GO" id="GO:0010569">
    <property type="term" value="P:regulation of double-strand break repair via homologous recombination"/>
    <property type="evidence" value="ECO:0007669"/>
    <property type="project" value="TreeGrafter"/>
</dbReference>
<dbReference type="Pfam" id="PF00097">
    <property type="entry name" value="zf-C3HC4"/>
    <property type="match status" value="1"/>
</dbReference>
<dbReference type="GO" id="GO:1904430">
    <property type="term" value="P:negative regulation of t-circle formation"/>
    <property type="evidence" value="ECO:0007669"/>
    <property type="project" value="TreeGrafter"/>
</dbReference>
<keyword evidence="13" id="KW-0347">Helicase</keyword>
<dbReference type="EC" id="5.4.2.3" evidence="6"/>
<keyword evidence="31" id="KW-1185">Reference proteome</keyword>
<keyword evidence="14" id="KW-0862">Zinc</keyword>
<dbReference type="Gene3D" id="3.30.310.50">
    <property type="entry name" value="Alpha-D-phosphohexomutase, C-terminal domain"/>
    <property type="match status" value="1"/>
</dbReference>
<dbReference type="Gene3D" id="3.40.120.10">
    <property type="entry name" value="Alpha-D-Glucose-1,6-Bisphosphate, subunit A, domain 3"/>
    <property type="match status" value="3"/>
</dbReference>
<evidence type="ECO:0000256" key="16">
    <source>
        <dbReference type="ARBA" id="ARBA00022842"/>
    </source>
</evidence>
<keyword evidence="8" id="KW-0479">Metal-binding</keyword>
<evidence type="ECO:0000256" key="5">
    <source>
        <dbReference type="ARBA" id="ARBA00010231"/>
    </source>
</evidence>
<dbReference type="InterPro" id="IPR049022">
    <property type="entry name" value="AMG1_III"/>
</dbReference>
<dbReference type="GO" id="GO:0008270">
    <property type="term" value="F:zinc ion binding"/>
    <property type="evidence" value="ECO:0007669"/>
    <property type="project" value="UniProtKB-KW"/>
</dbReference>
<dbReference type="PANTHER" id="PTHR11472:SF34">
    <property type="entry name" value="REGULATOR OF TELOMERE ELONGATION HELICASE 1"/>
    <property type="match status" value="1"/>
</dbReference>
<evidence type="ECO:0000256" key="7">
    <source>
        <dbReference type="ARBA" id="ARBA00022485"/>
    </source>
</evidence>
<dbReference type="GO" id="GO:0070182">
    <property type="term" value="F:DNA polymerase binding"/>
    <property type="evidence" value="ECO:0007669"/>
    <property type="project" value="TreeGrafter"/>
</dbReference>
<evidence type="ECO:0000256" key="12">
    <source>
        <dbReference type="ARBA" id="ARBA00022801"/>
    </source>
</evidence>
<dbReference type="Gene3D" id="3.30.40.10">
    <property type="entry name" value="Zinc/RING finger domain, C3HC4 (zinc finger)"/>
    <property type="match status" value="1"/>
</dbReference>
<dbReference type="UniPathway" id="UPA00113">
    <property type="reaction ID" value="UER00530"/>
</dbReference>
<dbReference type="InterPro" id="IPR006554">
    <property type="entry name" value="Helicase-like_DEXD_c2"/>
</dbReference>
<dbReference type="InterPro" id="IPR010614">
    <property type="entry name" value="RAD3-like_helicase_DEAD"/>
</dbReference>
<dbReference type="InterPro" id="IPR045028">
    <property type="entry name" value="DinG/Rad3-like"/>
</dbReference>
<evidence type="ECO:0000256" key="19">
    <source>
        <dbReference type="ARBA" id="ARBA00023125"/>
    </source>
</evidence>
<feature type="domain" description="Helicase ATP-binding" evidence="30">
    <location>
        <begin position="8"/>
        <end position="274"/>
    </location>
</feature>
<dbReference type="Gene3D" id="3.40.50.300">
    <property type="entry name" value="P-loop containing nucleotide triphosphate hydrolases"/>
    <property type="match status" value="3"/>
</dbReference>
<dbReference type="GO" id="GO:0006281">
    <property type="term" value="P:DNA repair"/>
    <property type="evidence" value="ECO:0007669"/>
    <property type="project" value="UniProtKB-KW"/>
</dbReference>
<dbReference type="GO" id="GO:0005975">
    <property type="term" value="P:carbohydrate metabolic process"/>
    <property type="evidence" value="ECO:0007669"/>
    <property type="project" value="InterPro"/>
</dbReference>
<dbReference type="GO" id="GO:0005524">
    <property type="term" value="F:ATP binding"/>
    <property type="evidence" value="ECO:0007669"/>
    <property type="project" value="UniProtKB-KW"/>
</dbReference>
<feature type="compositionally biased region" description="Low complexity" evidence="28">
    <location>
        <begin position="918"/>
        <end position="930"/>
    </location>
</feature>
<dbReference type="GO" id="GO:0006048">
    <property type="term" value="P:UDP-N-acetylglucosamine biosynthetic process"/>
    <property type="evidence" value="ECO:0007669"/>
    <property type="project" value="UniProtKB-UniPathway"/>
</dbReference>
<evidence type="ECO:0000256" key="13">
    <source>
        <dbReference type="ARBA" id="ARBA00022806"/>
    </source>
</evidence>
<evidence type="ECO:0000256" key="27">
    <source>
        <dbReference type="PROSITE-ProRule" id="PRU00175"/>
    </source>
</evidence>
<protein>
    <recommendedName>
        <fullName evidence="26">Regulator of telomere elongation helicase 1 homolog</fullName>
        <ecNumber evidence="6">5.4.2.3</ecNumber>
    </recommendedName>
    <alternativeName>
        <fullName evidence="24">Acetylglucosamine phosphomutase</fullName>
    </alternativeName>
    <alternativeName>
        <fullName evidence="23">N-acetylglucosamine-phosphate mutase</fullName>
    </alternativeName>
</protein>
<proteinExistence type="inferred from homology"/>
<dbReference type="InterPro" id="IPR014013">
    <property type="entry name" value="Helic_SF1/SF2_ATP-bd_DinG/Rad3"/>
</dbReference>
<keyword evidence="17" id="KW-0408">Iron</keyword>
<evidence type="ECO:0000256" key="24">
    <source>
        <dbReference type="ARBA" id="ARBA00032065"/>
    </source>
</evidence>
<evidence type="ECO:0000256" key="2">
    <source>
        <dbReference type="ARBA" id="ARBA00001946"/>
    </source>
</evidence>
<dbReference type="Pfam" id="PF02878">
    <property type="entry name" value="PGM_PMM_I"/>
    <property type="match status" value="1"/>
</dbReference>
<dbReference type="GO" id="GO:0051539">
    <property type="term" value="F:4 iron, 4 sulfur cluster binding"/>
    <property type="evidence" value="ECO:0007669"/>
    <property type="project" value="UniProtKB-KW"/>
</dbReference>
<dbReference type="GO" id="GO:0045910">
    <property type="term" value="P:negative regulation of DNA recombination"/>
    <property type="evidence" value="ECO:0007669"/>
    <property type="project" value="TreeGrafter"/>
</dbReference>
<dbReference type="GO" id="GO:0003677">
    <property type="term" value="F:DNA binding"/>
    <property type="evidence" value="ECO:0007669"/>
    <property type="project" value="UniProtKB-KW"/>
</dbReference>
<evidence type="ECO:0000256" key="28">
    <source>
        <dbReference type="SAM" id="MobiDB-lite"/>
    </source>
</evidence>
<dbReference type="InterPro" id="IPR016055">
    <property type="entry name" value="A-D-PHexomutase_a/b/a-I/II/III"/>
</dbReference>
<feature type="region of interest" description="Disordered" evidence="28">
    <location>
        <begin position="396"/>
        <end position="421"/>
    </location>
</feature>
<dbReference type="SUPFAM" id="SSF55957">
    <property type="entry name" value="Phosphoglucomutase, C-terminal domain"/>
    <property type="match status" value="1"/>
</dbReference>
<keyword evidence="15" id="KW-0067">ATP-binding</keyword>
<dbReference type="InterPro" id="IPR013083">
    <property type="entry name" value="Znf_RING/FYVE/PHD"/>
</dbReference>
<dbReference type="InterPro" id="IPR016657">
    <property type="entry name" value="PAGM"/>
</dbReference>
<evidence type="ECO:0000313" key="32">
    <source>
        <dbReference type="WBParaSite" id="maker-uti_cns_0009900-snap-gene-0.3-mRNA-1"/>
    </source>
</evidence>
<keyword evidence="20" id="KW-0234">DNA repair</keyword>
<comment type="similarity">
    <text evidence="5">Belongs to the phosphohexose mutase family.</text>
</comment>
<dbReference type="CDD" id="cd16449">
    <property type="entry name" value="RING-HC"/>
    <property type="match status" value="1"/>
</dbReference>
<dbReference type="InterPro" id="IPR006555">
    <property type="entry name" value="ATP-dep_Helicase_C"/>
</dbReference>
<keyword evidence="19" id="KW-0238">DNA-binding</keyword>
<keyword evidence="9" id="KW-0547">Nucleotide-binding</keyword>
<comment type="cofactor">
    <cofactor evidence="2">
        <name>Mg(2+)</name>
        <dbReference type="ChEBI" id="CHEBI:18420"/>
    </cofactor>
</comment>
<evidence type="ECO:0000256" key="18">
    <source>
        <dbReference type="ARBA" id="ARBA00023014"/>
    </source>
</evidence>
<dbReference type="Proteomes" id="UP000095280">
    <property type="component" value="Unplaced"/>
</dbReference>
<dbReference type="NCBIfam" id="TIGR00604">
    <property type="entry name" value="rad3"/>
    <property type="match status" value="1"/>
</dbReference>
<feature type="compositionally biased region" description="Pro residues" evidence="28">
    <location>
        <begin position="965"/>
        <end position="991"/>
    </location>
</feature>
<evidence type="ECO:0000259" key="29">
    <source>
        <dbReference type="PROSITE" id="PS50089"/>
    </source>
</evidence>
<dbReference type="CDD" id="cd03086">
    <property type="entry name" value="PGM3"/>
    <property type="match status" value="1"/>
</dbReference>
<dbReference type="InterPro" id="IPR016066">
    <property type="entry name" value="A-D-PHexomutase_CS"/>
</dbReference>
<evidence type="ECO:0000256" key="23">
    <source>
        <dbReference type="ARBA" id="ARBA00031926"/>
    </source>
</evidence>
<evidence type="ECO:0000256" key="3">
    <source>
        <dbReference type="ARBA" id="ARBA00004123"/>
    </source>
</evidence>
<sequence>MTSQLRINGIDVSFPFEPYPCQVEYMRKVLQALQTGQNALLESPTGTGKSLSLLCAALAWQAAMKARQQAFNAQASSAGGEKNSAAVELIAELERGFAESGGAWDPVRGAPRIIYASRTHSQLSQAMHELKRTVYTNHKVAIIGSRDQLCINEDVQQLESNAAKMVNCKVRVETRSCQYYLQYDLLRPKNDKDSAPAPLLSNKIMDIEDLVRYRNKVDLEGNVVILDEAHNIEQVCEDGASVELSSVDLAQCIFEIDAAVSGLMKKITADQQASSLSLEDLSGAEAQESLDFTVSDLFALKGQLLALEKAIDCIPLGSGDSAGPGFTKPGAYVLELLAQADITAPRVAHMLDRLDKILAFMSSTQGRLFRGTGLSRLSEFIAGVFPQSSYCDPAVSSASGSSSSSSGSSTQRRRGLPSSSSGLAQCYKLHIREVSGGHYGRSGATSAPAATVGFDTDASAAASSGPAGSGKPYRLLSYWCFSPAKAMLDLAAHGVRSIILTSGTLYPMEALRQDLQLPFPIELSNPHVIDRDQIITAVVPRGPNSVRLSSGYENRDSLDYQRALGECVASLCGCVPHGLLVFFPSYSLMSRCLDAWRSSRLFDRISSRKPVFVEPRRKAEFATAFADYYKRVCDPQYAGAIFLAVCRGKVSEGLDFADHFGRAVVVTGLPYPMWTDPRVRLKQAWLDEQRLATGRGLTGKQWYKQQAYRAVNQAIGRVLRHRNDYGAVLLCDERFATDESRRQLPAWLQHSVTVAKTFESVPDRLREFFASNSVKYPTPDGPKMRLPAQQQQMQFDGQSAAAFEFGSAAAHQLKAQAGAGPVYGSSVSPLIGGGRAGTVIEFLHSYEKSPALDELANLYCSADSNKENANAKSSLGERLRLHEEEMAQNSVQTPSEGASSRVEEGAAGRPKHVAFQTESAAESQADAAAAVRQDGDFKVPLAAPPNSRRRLRISGSVAKSSLSPSPSPSATPKPTPASPSNPFSKPSPPSPDVSELRLTLQQALGQGERCRFRSALAEYKSSGGVDRLIGRLAEIFQAAARVASAGGPRGEPAAVRQLLFGLGRLIRTPDRARYEQCRERLAEAAADGLAKAVAAITGGGAVLADQSTAASKAKVDDLDEGEDDDDGAALRPPAKRLKSGMKCEACRTADADTPLAAPCDHICCFLCWRSIIEVGVKQCPRCKLVVRRRSLRKLTQRDGEAIRQRAAEEAAKANDYGSRIQNPQYFQLTQQSHNRNSAVLPPPASVDALVNSVCQTACSGAYRHPQLHGHVAYGTAGFRMRADAGQMDYIMFRMGVLAALRSRSLHGQAVGVMVTASHNPEHDNGVKLVEPNGDMLPVEWEPIASGLVNAIDTELRNHLHVLLSTLHDSEFITTAQFVASLAEAVAAGVRACNPAGTDEADDEQLAVAEQLGVLTTPQLHYIVACTNNPAYGRPSLSGYAEKLAGAFVRLAERRSLKGGGGAGPRSVHIDAANGVGAGALAQLAPLLGEHLRLVVHNSGDGELNYRCGADFVKVQMRFPEGRGLQFEPGQRWASFDGDADRIIYFYCDSEGQFQMLDGDKQAALLAAYLIGRIRAAGLNLNTGLVQTAYANAESTRYLAEQLGVAVACVPTGVKHLHKRAKDFDIGVYFEANGHGTVLFSDRARSAILAVAADSEGEAGEKVEAARELRLVMDLINETVGDAVSVLLAVEHALAEAGWGAAEWNACYTDLPSRQLKVSVANRSAVTTTDAERRCVLPEGLQPVIDDLVAATQRGRAFVRPSGTEDVVRVYAEGATRELADQLALQVAEAVHRLAAGVGPLPSIE</sequence>
<keyword evidence="7" id="KW-0004">4Fe-4S</keyword>
<dbReference type="CDD" id="cd18788">
    <property type="entry name" value="SF2_C_XPD"/>
    <property type="match status" value="1"/>
</dbReference>
<evidence type="ECO:0000256" key="8">
    <source>
        <dbReference type="ARBA" id="ARBA00022723"/>
    </source>
</evidence>
<dbReference type="FunFam" id="3.30.310.50:FF:000003">
    <property type="entry name" value="Phosphoacetylglucosamine mutase"/>
    <property type="match status" value="1"/>
</dbReference>
<dbReference type="InterPro" id="IPR013020">
    <property type="entry name" value="Rad3/Chl1-like"/>
</dbReference>
<accession>A0A1I8I4V1</accession>
<dbReference type="Pfam" id="PF23109">
    <property type="entry name" value="ARCH_RTEL1"/>
    <property type="match status" value="1"/>
</dbReference>
<dbReference type="PROSITE" id="PS00710">
    <property type="entry name" value="PGM_PMM"/>
    <property type="match status" value="1"/>
</dbReference>
<dbReference type="Pfam" id="PF00408">
    <property type="entry name" value="PGM_PMM_IV"/>
    <property type="match status" value="1"/>
</dbReference>
<evidence type="ECO:0000256" key="14">
    <source>
        <dbReference type="ARBA" id="ARBA00022833"/>
    </source>
</evidence>
<dbReference type="WBParaSite" id="maker-uti_cns_0009900-snap-gene-0.3-mRNA-1">
    <property type="protein sequence ID" value="maker-uti_cns_0009900-snap-gene-0.3-mRNA-1"/>
    <property type="gene ID" value="maker-uti_cns_0009900-snap-gene-0.3"/>
</dbReference>
<reference evidence="32" key="1">
    <citation type="submission" date="2016-11" db="UniProtKB">
        <authorList>
            <consortium name="WormBaseParasite"/>
        </authorList>
    </citation>
    <scope>IDENTIFICATION</scope>
</reference>
<keyword evidence="22" id="KW-0539">Nucleus</keyword>
<dbReference type="SUPFAM" id="SSF57850">
    <property type="entry name" value="RING/U-box"/>
    <property type="match status" value="1"/>
</dbReference>
<evidence type="ECO:0000256" key="25">
    <source>
        <dbReference type="ARBA" id="ARBA00049360"/>
    </source>
</evidence>
<evidence type="ECO:0000256" key="4">
    <source>
        <dbReference type="ARBA" id="ARBA00004865"/>
    </source>
</evidence>
<dbReference type="InterPro" id="IPR018957">
    <property type="entry name" value="Znf_C3HC4_RING-type"/>
</dbReference>
<keyword evidence="11 27" id="KW-0863">Zinc-finger</keyword>
<dbReference type="Pfam" id="PF06733">
    <property type="entry name" value="DEAD_2"/>
    <property type="match status" value="1"/>
</dbReference>
<dbReference type="FunFam" id="3.40.50.300:FF:000431">
    <property type="entry name" value="Regulator of telomere elongation helicase 1"/>
    <property type="match status" value="1"/>
</dbReference>
<feature type="compositionally biased region" description="Acidic residues" evidence="28">
    <location>
        <begin position="1117"/>
        <end position="1127"/>
    </location>
</feature>
<dbReference type="InterPro" id="IPR057498">
    <property type="entry name" value="Rtel1_ARCH"/>
</dbReference>
<feature type="region of interest" description="Disordered" evidence="28">
    <location>
        <begin position="1114"/>
        <end position="1133"/>
    </location>
</feature>
<feature type="region of interest" description="Disordered" evidence="28">
    <location>
        <begin position="885"/>
        <end position="995"/>
    </location>
</feature>
<dbReference type="Pfam" id="PF21404">
    <property type="entry name" value="AMG1_III"/>
    <property type="match status" value="1"/>
</dbReference>
<name>A0A1I8I4V1_9PLAT</name>
<evidence type="ECO:0000256" key="15">
    <source>
        <dbReference type="ARBA" id="ARBA00022840"/>
    </source>
</evidence>
<dbReference type="SUPFAM" id="SSF52540">
    <property type="entry name" value="P-loop containing nucleoside triphosphate hydrolases"/>
    <property type="match status" value="2"/>
</dbReference>
<evidence type="ECO:0000256" key="21">
    <source>
        <dbReference type="ARBA" id="ARBA00023235"/>
    </source>
</evidence>
<comment type="catalytic activity">
    <reaction evidence="1">
        <text>N-acetyl-alpha-D-glucosamine 1-phosphate = N-acetyl-D-glucosamine 6-phosphate</text>
        <dbReference type="Rhea" id="RHEA:23804"/>
        <dbReference type="ChEBI" id="CHEBI:57513"/>
        <dbReference type="ChEBI" id="CHEBI:57776"/>
        <dbReference type="EC" id="5.4.2.3"/>
    </reaction>
</comment>
<evidence type="ECO:0000256" key="22">
    <source>
        <dbReference type="ARBA" id="ARBA00023242"/>
    </source>
</evidence>
<evidence type="ECO:0000256" key="17">
    <source>
        <dbReference type="ARBA" id="ARBA00023004"/>
    </source>
</evidence>
<evidence type="ECO:0000256" key="1">
    <source>
        <dbReference type="ARBA" id="ARBA00000558"/>
    </source>
</evidence>
<dbReference type="InterPro" id="IPR005843">
    <property type="entry name" value="A-D-PHexomutase_C"/>
</dbReference>
<feature type="compositionally biased region" description="Polar residues" evidence="28">
    <location>
        <begin position="887"/>
        <end position="898"/>
    </location>
</feature>
<dbReference type="GO" id="GO:0016818">
    <property type="term" value="F:hydrolase activity, acting on acid anhydrides, in phosphorus-containing anhydrides"/>
    <property type="evidence" value="ECO:0007669"/>
    <property type="project" value="InterPro"/>
</dbReference>
<evidence type="ECO:0000256" key="26">
    <source>
        <dbReference type="ARBA" id="ARBA00073810"/>
    </source>
</evidence>
<dbReference type="SMART" id="SM00491">
    <property type="entry name" value="HELICc2"/>
    <property type="match status" value="1"/>
</dbReference>
<feature type="domain" description="RING-type" evidence="29">
    <location>
        <begin position="1143"/>
        <end position="1183"/>
    </location>
</feature>
<evidence type="ECO:0000256" key="20">
    <source>
        <dbReference type="ARBA" id="ARBA00023204"/>
    </source>
</evidence>
<dbReference type="InterPro" id="IPR027417">
    <property type="entry name" value="P-loop_NTPase"/>
</dbReference>
<dbReference type="SMART" id="SM00488">
    <property type="entry name" value="DEXDc2"/>
    <property type="match status" value="1"/>
</dbReference>
<comment type="catalytic activity">
    <reaction evidence="25">
        <text>ATP + H2O = ADP + phosphate + H(+)</text>
        <dbReference type="Rhea" id="RHEA:13065"/>
        <dbReference type="ChEBI" id="CHEBI:15377"/>
        <dbReference type="ChEBI" id="CHEBI:15378"/>
        <dbReference type="ChEBI" id="CHEBI:30616"/>
        <dbReference type="ChEBI" id="CHEBI:43474"/>
        <dbReference type="ChEBI" id="CHEBI:456216"/>
    </reaction>
</comment>
<dbReference type="PANTHER" id="PTHR11472">
    <property type="entry name" value="DNA REPAIR DEAD HELICASE RAD3/XP-D SUBFAMILY MEMBER"/>
    <property type="match status" value="1"/>
</dbReference>
<organism evidence="31 32">
    <name type="scientific">Macrostomum lignano</name>
    <dbReference type="NCBI Taxonomy" id="282301"/>
    <lineage>
        <taxon>Eukaryota</taxon>
        <taxon>Metazoa</taxon>
        <taxon>Spiralia</taxon>
        <taxon>Lophotrochozoa</taxon>
        <taxon>Platyhelminthes</taxon>
        <taxon>Rhabditophora</taxon>
        <taxon>Macrostomorpha</taxon>
        <taxon>Macrostomida</taxon>
        <taxon>Macrostomidae</taxon>
        <taxon>Macrostomum</taxon>
    </lineage>
</organism>
<evidence type="ECO:0000259" key="30">
    <source>
        <dbReference type="PROSITE" id="PS51193"/>
    </source>
</evidence>
<evidence type="ECO:0000256" key="9">
    <source>
        <dbReference type="ARBA" id="ARBA00022741"/>
    </source>
</evidence>
<dbReference type="GO" id="GO:0090657">
    <property type="term" value="P:telomeric loop disassembly"/>
    <property type="evidence" value="ECO:0007669"/>
    <property type="project" value="TreeGrafter"/>
</dbReference>
<dbReference type="InterPro" id="IPR001841">
    <property type="entry name" value="Znf_RING"/>
</dbReference>
<comment type="pathway">
    <text evidence="4">Nucleotide-sugar biosynthesis; UDP-N-acetyl-alpha-D-glucosamine biosynthesis; N-acetyl-alpha-D-glucosamine 1-phosphate from alpha-D-glucosamine 6-phosphate (route I): step 2/2.</text>
</comment>
<feature type="compositionally biased region" description="Low complexity" evidence="28">
    <location>
        <begin position="396"/>
        <end position="409"/>
    </location>
</feature>
<dbReference type="GO" id="GO:0004610">
    <property type="term" value="F:phosphoacetylglucosamine mutase activity"/>
    <property type="evidence" value="ECO:0007669"/>
    <property type="project" value="UniProtKB-EC"/>
</dbReference>
<dbReference type="GO" id="GO:0000287">
    <property type="term" value="F:magnesium ion binding"/>
    <property type="evidence" value="ECO:0007669"/>
    <property type="project" value="InterPro"/>
</dbReference>
<dbReference type="SUPFAM" id="SSF53738">
    <property type="entry name" value="Phosphoglucomutase, first 3 domains"/>
    <property type="match status" value="2"/>
</dbReference>
<evidence type="ECO:0000313" key="31">
    <source>
        <dbReference type="Proteomes" id="UP000095280"/>
    </source>
</evidence>
<keyword evidence="21" id="KW-0413">Isomerase</keyword>
<evidence type="ECO:0000256" key="11">
    <source>
        <dbReference type="ARBA" id="ARBA00022771"/>
    </source>
</evidence>
<dbReference type="InterPro" id="IPR005844">
    <property type="entry name" value="A-D-PHexomutase_a/b/a-I"/>
</dbReference>